<organism evidence="3 4">
    <name type="scientific">Roridomyces roridus</name>
    <dbReference type="NCBI Taxonomy" id="1738132"/>
    <lineage>
        <taxon>Eukaryota</taxon>
        <taxon>Fungi</taxon>
        <taxon>Dikarya</taxon>
        <taxon>Basidiomycota</taxon>
        <taxon>Agaricomycotina</taxon>
        <taxon>Agaricomycetes</taxon>
        <taxon>Agaricomycetidae</taxon>
        <taxon>Agaricales</taxon>
        <taxon>Marasmiineae</taxon>
        <taxon>Mycenaceae</taxon>
        <taxon>Roridomyces</taxon>
    </lineage>
</organism>
<feature type="region of interest" description="Disordered" evidence="1">
    <location>
        <begin position="305"/>
        <end position="360"/>
    </location>
</feature>
<evidence type="ECO:0000256" key="2">
    <source>
        <dbReference type="SAM" id="Phobius"/>
    </source>
</evidence>
<dbReference type="Proteomes" id="UP001221142">
    <property type="component" value="Unassembled WGS sequence"/>
</dbReference>
<keyword evidence="2" id="KW-0812">Transmembrane</keyword>
<comment type="caution">
    <text evidence="3">The sequence shown here is derived from an EMBL/GenBank/DDBJ whole genome shotgun (WGS) entry which is preliminary data.</text>
</comment>
<dbReference type="AlphaFoldDB" id="A0AAD7C4R0"/>
<name>A0AAD7C4R0_9AGAR</name>
<reference evidence="3" key="1">
    <citation type="submission" date="2023-03" db="EMBL/GenBank/DDBJ databases">
        <title>Massive genome expansion in bonnet fungi (Mycena s.s.) driven by repeated elements and novel gene families across ecological guilds.</title>
        <authorList>
            <consortium name="Lawrence Berkeley National Laboratory"/>
            <person name="Harder C.B."/>
            <person name="Miyauchi S."/>
            <person name="Viragh M."/>
            <person name="Kuo A."/>
            <person name="Thoen E."/>
            <person name="Andreopoulos B."/>
            <person name="Lu D."/>
            <person name="Skrede I."/>
            <person name="Drula E."/>
            <person name="Henrissat B."/>
            <person name="Morin E."/>
            <person name="Kohler A."/>
            <person name="Barry K."/>
            <person name="LaButti K."/>
            <person name="Morin E."/>
            <person name="Salamov A."/>
            <person name="Lipzen A."/>
            <person name="Mereny Z."/>
            <person name="Hegedus B."/>
            <person name="Baldrian P."/>
            <person name="Stursova M."/>
            <person name="Weitz H."/>
            <person name="Taylor A."/>
            <person name="Grigoriev I.V."/>
            <person name="Nagy L.G."/>
            <person name="Martin F."/>
            <person name="Kauserud H."/>
        </authorList>
    </citation>
    <scope>NUCLEOTIDE SEQUENCE</scope>
    <source>
        <strain evidence="3">9284</strain>
    </source>
</reference>
<proteinExistence type="predicted"/>
<sequence length="608" mass="65879">MAIGGLDESVSNFAIHPDFRQVASFALGWVMITSLSSIISSTLIQRLTGFIIRGRSSDAESYAGDEKSLDFEKTLDLRHGYSSTALFALPVCFLFASVANFGSLLAFAMNGDATCAFVVAWGGMAGQSGRLVGALIVIFELHKMGTARWEFWAAIVWLVIGIAFIFLNNAVATGILTPFAPLSVSYCDRKHFLPASLVSSLLYFSLEVYVIARVVLFLSVDRKMGSIIQDTRVLRPVSLLLLELLTLVPSAVPTNIVAEFVPFSIGAVAVLLAFAHSQPTLPAEASPHLSTLSYSSYATYPSVQRQETRRSVQSIHPPTPPPVPAPRRHPFSASALSDPTLQYSWNPPNSARSTRTIDTDAARSIHDAVVQVGRRVRAPSRDQDGSFMPQERQEGTPGVGNSIVPSQVAFAERLDQDRVQANSLSARPRPTVETPTRAFYEDDMLSDLVSHASRVPASNFRLSRLGEGPSRSRRTSYRTSFVPESPETEESAAPSVPLPVHDGSSRSSSERRQSTSFSASHESSAGHSRSNSNPTRRWPTFNGEQFRAAGYAQSNSGRSRASSGSTPSTVHRPPPILLPSLPSAGLRQSETPRGPRPPPLSAQSPRFS</sequence>
<evidence type="ECO:0000313" key="4">
    <source>
        <dbReference type="Proteomes" id="UP001221142"/>
    </source>
</evidence>
<keyword evidence="2" id="KW-1133">Transmembrane helix</keyword>
<feature type="region of interest" description="Disordered" evidence="1">
    <location>
        <begin position="462"/>
        <end position="608"/>
    </location>
</feature>
<gene>
    <name evidence="3" type="ORF">FB45DRAFT_904066</name>
</gene>
<accession>A0AAD7C4R0</accession>
<feature type="transmembrane region" description="Helical" evidence="2">
    <location>
        <begin position="119"/>
        <end position="139"/>
    </location>
</feature>
<evidence type="ECO:0000256" key="1">
    <source>
        <dbReference type="SAM" id="MobiDB-lite"/>
    </source>
</evidence>
<dbReference type="EMBL" id="JARKIF010000005">
    <property type="protein sequence ID" value="KAJ7638854.1"/>
    <property type="molecule type" value="Genomic_DNA"/>
</dbReference>
<keyword evidence="2" id="KW-0472">Membrane</keyword>
<feature type="transmembrane region" description="Helical" evidence="2">
    <location>
        <begin position="233"/>
        <end position="250"/>
    </location>
</feature>
<feature type="region of interest" description="Disordered" evidence="1">
    <location>
        <begin position="377"/>
        <end position="403"/>
    </location>
</feature>
<keyword evidence="4" id="KW-1185">Reference proteome</keyword>
<feature type="compositionally biased region" description="Low complexity" evidence="1">
    <location>
        <begin position="514"/>
        <end position="533"/>
    </location>
</feature>
<feature type="compositionally biased region" description="Polar residues" evidence="1">
    <location>
        <begin position="334"/>
        <end position="354"/>
    </location>
</feature>
<feature type="transmembrane region" description="Helical" evidence="2">
    <location>
        <begin position="151"/>
        <end position="172"/>
    </location>
</feature>
<feature type="transmembrane region" description="Helical" evidence="2">
    <location>
        <begin position="192"/>
        <end position="212"/>
    </location>
</feature>
<evidence type="ECO:0000313" key="3">
    <source>
        <dbReference type="EMBL" id="KAJ7638854.1"/>
    </source>
</evidence>
<feature type="compositionally biased region" description="Low complexity" evidence="1">
    <location>
        <begin position="477"/>
        <end position="495"/>
    </location>
</feature>
<protein>
    <submittedName>
        <fullName evidence="3">Uncharacterized protein</fullName>
    </submittedName>
</protein>
<feature type="compositionally biased region" description="Low complexity" evidence="1">
    <location>
        <begin position="554"/>
        <end position="569"/>
    </location>
</feature>
<feature type="transmembrane region" description="Helical" evidence="2">
    <location>
        <begin position="22"/>
        <end position="44"/>
    </location>
</feature>
<feature type="transmembrane region" description="Helical" evidence="2">
    <location>
        <begin position="85"/>
        <end position="107"/>
    </location>
</feature>